<keyword evidence="5" id="KW-0808">Transferase</keyword>
<evidence type="ECO:0000313" key="17">
    <source>
        <dbReference type="Proteomes" id="UP000886885"/>
    </source>
</evidence>
<dbReference type="GO" id="GO:0016020">
    <property type="term" value="C:membrane"/>
    <property type="evidence" value="ECO:0007669"/>
    <property type="project" value="UniProtKB-SubCell"/>
</dbReference>
<evidence type="ECO:0000313" key="16">
    <source>
        <dbReference type="EMBL" id="KAG6761440.1"/>
    </source>
</evidence>
<keyword evidence="9" id="KW-0418">Kinase</keyword>
<dbReference type="FunFam" id="1.10.238.10:FF:000085">
    <property type="entry name" value="CDPK-related kinase 1"/>
    <property type="match status" value="1"/>
</dbReference>
<feature type="compositionally biased region" description="Polar residues" evidence="14">
    <location>
        <begin position="26"/>
        <end position="51"/>
    </location>
</feature>
<keyword evidence="11" id="KW-0449">Lipoprotein</keyword>
<keyword evidence="8" id="KW-0547">Nucleotide-binding</keyword>
<evidence type="ECO:0000256" key="11">
    <source>
        <dbReference type="ARBA" id="ARBA00023288"/>
    </source>
</evidence>
<evidence type="ECO:0000256" key="6">
    <source>
        <dbReference type="ARBA" id="ARBA00022707"/>
    </source>
</evidence>
<comment type="catalytic activity">
    <reaction evidence="13">
        <text>L-seryl-[protein] + ATP = O-phospho-L-seryl-[protein] + ADP + H(+)</text>
        <dbReference type="Rhea" id="RHEA:17989"/>
        <dbReference type="Rhea" id="RHEA-COMP:9863"/>
        <dbReference type="Rhea" id="RHEA-COMP:11604"/>
        <dbReference type="ChEBI" id="CHEBI:15378"/>
        <dbReference type="ChEBI" id="CHEBI:29999"/>
        <dbReference type="ChEBI" id="CHEBI:30616"/>
        <dbReference type="ChEBI" id="CHEBI:83421"/>
        <dbReference type="ChEBI" id="CHEBI:456216"/>
        <dbReference type="EC" id="2.7.11.1"/>
    </reaction>
</comment>
<dbReference type="Pfam" id="PF00069">
    <property type="entry name" value="Pkinase"/>
    <property type="match status" value="2"/>
</dbReference>
<organism evidence="16 17">
    <name type="scientific">Populus tomentosa</name>
    <name type="common">Chinese white poplar</name>
    <dbReference type="NCBI Taxonomy" id="118781"/>
    <lineage>
        <taxon>Eukaryota</taxon>
        <taxon>Viridiplantae</taxon>
        <taxon>Streptophyta</taxon>
        <taxon>Embryophyta</taxon>
        <taxon>Tracheophyta</taxon>
        <taxon>Spermatophyta</taxon>
        <taxon>Magnoliopsida</taxon>
        <taxon>eudicotyledons</taxon>
        <taxon>Gunneridae</taxon>
        <taxon>Pentapetalae</taxon>
        <taxon>rosids</taxon>
        <taxon>fabids</taxon>
        <taxon>Malpighiales</taxon>
        <taxon>Salicaceae</taxon>
        <taxon>Saliceae</taxon>
        <taxon>Populus</taxon>
    </lineage>
</organism>
<comment type="similarity">
    <text evidence="2">Belongs to the protein kinase superfamily. CAMK Ser/Thr protein kinase family. CaMK subfamily.</text>
</comment>
<dbReference type="PROSITE" id="PS50011">
    <property type="entry name" value="PROTEIN_KINASE_DOM"/>
    <property type="match status" value="1"/>
</dbReference>
<evidence type="ECO:0000259" key="15">
    <source>
        <dbReference type="PROSITE" id="PS50011"/>
    </source>
</evidence>
<keyword evidence="10" id="KW-0067">ATP-binding</keyword>
<evidence type="ECO:0000256" key="14">
    <source>
        <dbReference type="SAM" id="MobiDB-lite"/>
    </source>
</evidence>
<evidence type="ECO:0000256" key="7">
    <source>
        <dbReference type="ARBA" id="ARBA00022737"/>
    </source>
</evidence>
<dbReference type="InterPro" id="IPR000719">
    <property type="entry name" value="Prot_kinase_dom"/>
</dbReference>
<dbReference type="GO" id="GO:0005524">
    <property type="term" value="F:ATP binding"/>
    <property type="evidence" value="ECO:0007669"/>
    <property type="project" value="UniProtKB-KW"/>
</dbReference>
<evidence type="ECO:0000256" key="5">
    <source>
        <dbReference type="ARBA" id="ARBA00022679"/>
    </source>
</evidence>
<comment type="caution">
    <text evidence="16">The sequence shown here is derived from an EMBL/GenBank/DDBJ whole genome shotgun (WGS) entry which is preliminary data.</text>
</comment>
<keyword evidence="17" id="KW-1185">Reference proteome</keyword>
<accession>A0A8X7ZDQ8</accession>
<feature type="domain" description="Protein kinase" evidence="15">
    <location>
        <begin position="136"/>
        <end position="481"/>
    </location>
</feature>
<evidence type="ECO:0000256" key="10">
    <source>
        <dbReference type="ARBA" id="ARBA00022840"/>
    </source>
</evidence>
<gene>
    <name evidence="16" type="ORF">POTOM_034659</name>
</gene>
<keyword evidence="7" id="KW-0677">Repeat</keyword>
<dbReference type="EMBL" id="JAAWWB010000018">
    <property type="protein sequence ID" value="KAG6761440.1"/>
    <property type="molecule type" value="Genomic_DNA"/>
</dbReference>
<evidence type="ECO:0000256" key="9">
    <source>
        <dbReference type="ARBA" id="ARBA00022777"/>
    </source>
</evidence>
<dbReference type="Proteomes" id="UP000886885">
    <property type="component" value="Chromosome 9D"/>
</dbReference>
<evidence type="ECO:0000256" key="2">
    <source>
        <dbReference type="ARBA" id="ARBA00005354"/>
    </source>
</evidence>
<dbReference type="PANTHER" id="PTHR24349">
    <property type="entry name" value="SERINE/THREONINE-PROTEIN KINASE"/>
    <property type="match status" value="1"/>
</dbReference>
<reference evidence="16" key="1">
    <citation type="journal article" date="2020" name="bioRxiv">
        <title>Hybrid origin of Populus tomentosa Carr. identified through genome sequencing and phylogenomic analysis.</title>
        <authorList>
            <person name="An X."/>
            <person name="Gao K."/>
            <person name="Chen Z."/>
            <person name="Li J."/>
            <person name="Yang X."/>
            <person name="Yang X."/>
            <person name="Zhou J."/>
            <person name="Guo T."/>
            <person name="Zhao T."/>
            <person name="Huang S."/>
            <person name="Miao D."/>
            <person name="Khan W.U."/>
            <person name="Rao P."/>
            <person name="Ye M."/>
            <person name="Lei B."/>
            <person name="Liao W."/>
            <person name="Wang J."/>
            <person name="Ji L."/>
            <person name="Li Y."/>
            <person name="Guo B."/>
            <person name="Mustafa N.S."/>
            <person name="Li S."/>
            <person name="Yun Q."/>
            <person name="Keller S.R."/>
            <person name="Mao J."/>
            <person name="Zhang R."/>
            <person name="Strauss S.H."/>
        </authorList>
    </citation>
    <scope>NUCLEOTIDE SEQUENCE</scope>
    <source>
        <strain evidence="16">GM15</strain>
        <tissue evidence="16">Leaf</tissue>
    </source>
</reference>
<dbReference type="OrthoDB" id="40902at2759"/>
<evidence type="ECO:0000256" key="13">
    <source>
        <dbReference type="ARBA" id="ARBA00048679"/>
    </source>
</evidence>
<evidence type="ECO:0000256" key="4">
    <source>
        <dbReference type="ARBA" id="ARBA00022527"/>
    </source>
</evidence>
<dbReference type="GO" id="GO:0004674">
    <property type="term" value="F:protein serine/threonine kinase activity"/>
    <property type="evidence" value="ECO:0007669"/>
    <property type="project" value="UniProtKB-KW"/>
</dbReference>
<name>A0A8X7ZDQ8_POPTO</name>
<evidence type="ECO:0000256" key="3">
    <source>
        <dbReference type="ARBA" id="ARBA00012513"/>
    </source>
</evidence>
<dbReference type="AlphaFoldDB" id="A0A8X7ZDQ8"/>
<evidence type="ECO:0000256" key="8">
    <source>
        <dbReference type="ARBA" id="ARBA00022741"/>
    </source>
</evidence>
<dbReference type="CDD" id="cd05117">
    <property type="entry name" value="STKc_CAMK"/>
    <property type="match status" value="1"/>
</dbReference>
<dbReference type="InterPro" id="IPR050205">
    <property type="entry name" value="CDPK_Ser/Thr_kinases"/>
</dbReference>
<keyword evidence="6" id="KW-0519">Myristate</keyword>
<dbReference type="EC" id="2.7.11.1" evidence="3"/>
<evidence type="ECO:0000256" key="12">
    <source>
        <dbReference type="ARBA" id="ARBA00047899"/>
    </source>
</evidence>
<evidence type="ECO:0000256" key="1">
    <source>
        <dbReference type="ARBA" id="ARBA00004635"/>
    </source>
</evidence>
<proteinExistence type="inferred from homology"/>
<feature type="region of interest" description="Disordered" evidence="14">
    <location>
        <begin position="1"/>
        <end position="53"/>
    </location>
</feature>
<comment type="catalytic activity">
    <reaction evidence="12">
        <text>L-threonyl-[protein] + ATP = O-phospho-L-threonyl-[protein] + ADP + H(+)</text>
        <dbReference type="Rhea" id="RHEA:46608"/>
        <dbReference type="Rhea" id="RHEA-COMP:11060"/>
        <dbReference type="Rhea" id="RHEA-COMP:11605"/>
        <dbReference type="ChEBI" id="CHEBI:15378"/>
        <dbReference type="ChEBI" id="CHEBI:30013"/>
        <dbReference type="ChEBI" id="CHEBI:30616"/>
        <dbReference type="ChEBI" id="CHEBI:61977"/>
        <dbReference type="ChEBI" id="CHEBI:456216"/>
        <dbReference type="EC" id="2.7.11.1"/>
    </reaction>
</comment>
<comment type="subcellular location">
    <subcellularLocation>
        <location evidence="1">Membrane</location>
        <topology evidence="1">Lipid-anchor</topology>
    </subcellularLocation>
</comment>
<dbReference type="FunFam" id="1.10.510.10:FF:001864">
    <property type="entry name" value="Calcium-dependent protein kinase SK5"/>
    <property type="match status" value="1"/>
</dbReference>
<protein>
    <recommendedName>
        <fullName evidence="3">non-specific serine/threonine protein kinase</fullName>
        <ecNumber evidence="3">2.7.11.1</ecNumber>
    </recommendedName>
</protein>
<dbReference type="FunFam" id="3.30.200.20:FF:000101">
    <property type="entry name" value="CDPK-related kinase 1"/>
    <property type="match status" value="1"/>
</dbReference>
<sequence>MGTCTSKPPKPNLHAPKDINPPPQTPSQNEHPTTQTRTAKSPLTPLPNSKASPFFPFYTPSPFKKTPFNPTTSTPLRFFKKSLAPPSLAKYFKAVLRRQNKKEKIGVEPNSEEGDKNEAVELDKRFGFSKEFTSRLEVGEEVGRGHCGYTCSAKFKKGARKGQQVAVKVIPKPKMTTAIAVEDVRREVRILRGLTGHNNVVHFYDAFEDLDNVYIVMDQNVLQSTDDMFYWLCKGGELLDRILSRGGKYSEDEAKAVMVQILNVIAFCHLQGVVHRDLNLEEIQMQTSLDVALSKECPAVMFEEGEMDWVLSPLNHLVLEKNDLRPIALFSMHANVASSWLPSSLHSRWVNNFLYTSKEENSQLKVIDFGLSDFARPDERLDDIVGSICYVAPEALHRSYSIEADVWSIGVIAYILLCGSRPFWAQTETGLFLEILKADPSFDEAPWLALSLEAKDFVKRLLNKDPRKRITAAQALSHPWIRDFNGVKVPLDILIFKHMKAYMRSSSLHDLRSAFSQYIFFCIGSIFKWIEGFCLNEIPALSKTLTVDELFYLKEQFASLEPNKSGSLTLKNLRMVLMKNATNAMKDSRIPDFLSSLNPFQHRRIDFEEFCAAALNVHQLEAHDQWKQLARSAYELFEKDGNRAIVIEELASELGLGPSIPVPAILNDWISHADGKLSFHGFVKLLHGTSSRTIAEAR</sequence>
<keyword evidence="4" id="KW-0723">Serine/threonine-protein kinase</keyword>